<dbReference type="InterPro" id="IPR050838">
    <property type="entry name" value="Ketopantoate_reductase"/>
</dbReference>
<feature type="domain" description="Ketopantoate reductase C-terminal" evidence="13">
    <location>
        <begin position="178"/>
        <end position="302"/>
    </location>
</feature>
<dbReference type="Gene3D" id="1.10.1040.10">
    <property type="entry name" value="N-(1-d-carboxylethyl)-l-norvaline Dehydrogenase, domain 2"/>
    <property type="match status" value="1"/>
</dbReference>
<keyword evidence="8 11" id="KW-0560">Oxidoreductase</keyword>
<comment type="similarity">
    <text evidence="3 11">Belongs to the ketopantoate reductase family.</text>
</comment>
<dbReference type="SUPFAM" id="SSF51735">
    <property type="entry name" value="NAD(P)-binding Rossmann-fold domains"/>
    <property type="match status" value="1"/>
</dbReference>
<evidence type="ECO:0000256" key="10">
    <source>
        <dbReference type="ARBA" id="ARBA00048793"/>
    </source>
</evidence>
<evidence type="ECO:0000256" key="11">
    <source>
        <dbReference type="RuleBase" id="RU362068"/>
    </source>
</evidence>
<sequence>MRIQRVSIIGLGALGIMYGHHLSKKLPKENVRIIADEQRIQKYKNEGVFCNGEKCEFRYVTPDEQVEPADLLIFTVKFHGLEEAIRFAKHHVGENTIIISALNGIISEEMIGQAYGFDKVLYCVAQGMDAVKVGNKLTYDHKGILVFGDKEPGIISEKTKGLREFFDSVQLPHQVDTNMTHRLWGKFMLNVGVNQTVAVYKGNYGTVQNEGEARNTMIAAMKEVIAISEKAGVPLSEQDLQYWLDVLSTLSPDGKPSMAQDVDAKRPSEVELFSGTVLKLGEKYGIDTPVNKMLYEKIKEMEAEYVH</sequence>
<evidence type="ECO:0000256" key="3">
    <source>
        <dbReference type="ARBA" id="ARBA00007870"/>
    </source>
</evidence>
<evidence type="ECO:0000313" key="14">
    <source>
        <dbReference type="EMBL" id="MFC5542687.1"/>
    </source>
</evidence>
<feature type="domain" description="Ketopantoate reductase N-terminal" evidence="12">
    <location>
        <begin position="7"/>
        <end position="148"/>
    </location>
</feature>
<dbReference type="RefSeq" id="WP_342468487.1">
    <property type="nucleotide sequence ID" value="NZ_JBHSNQ010000176.1"/>
</dbReference>
<proteinExistence type="inferred from homology"/>
<keyword evidence="6 11" id="KW-0566">Pantothenate biosynthesis</keyword>
<evidence type="ECO:0000313" key="15">
    <source>
        <dbReference type="Proteomes" id="UP001595978"/>
    </source>
</evidence>
<dbReference type="PANTHER" id="PTHR43765">
    <property type="entry name" value="2-DEHYDROPANTOATE 2-REDUCTASE-RELATED"/>
    <property type="match status" value="1"/>
</dbReference>
<evidence type="ECO:0000256" key="6">
    <source>
        <dbReference type="ARBA" id="ARBA00022655"/>
    </source>
</evidence>
<dbReference type="InterPro" id="IPR013752">
    <property type="entry name" value="KPA_reductase"/>
</dbReference>
<reference evidence="15" key="1">
    <citation type="journal article" date="2019" name="Int. J. Syst. Evol. Microbiol.">
        <title>The Global Catalogue of Microorganisms (GCM) 10K type strain sequencing project: providing services to taxonomists for standard genome sequencing and annotation.</title>
        <authorList>
            <consortium name="The Broad Institute Genomics Platform"/>
            <consortium name="The Broad Institute Genome Sequencing Center for Infectious Disease"/>
            <person name="Wu L."/>
            <person name="Ma J."/>
        </authorList>
    </citation>
    <scope>NUCLEOTIDE SEQUENCE [LARGE SCALE GENOMIC DNA]</scope>
    <source>
        <strain evidence="15">CCUG 56331</strain>
    </source>
</reference>
<evidence type="ECO:0000256" key="5">
    <source>
        <dbReference type="ARBA" id="ARBA00019465"/>
    </source>
</evidence>
<evidence type="ECO:0000256" key="9">
    <source>
        <dbReference type="ARBA" id="ARBA00032024"/>
    </source>
</evidence>
<dbReference type="SUPFAM" id="SSF48179">
    <property type="entry name" value="6-phosphogluconate dehydrogenase C-terminal domain-like"/>
    <property type="match status" value="1"/>
</dbReference>
<dbReference type="InterPro" id="IPR013328">
    <property type="entry name" value="6PGD_dom2"/>
</dbReference>
<dbReference type="Proteomes" id="UP001595978">
    <property type="component" value="Unassembled WGS sequence"/>
</dbReference>
<evidence type="ECO:0000256" key="2">
    <source>
        <dbReference type="ARBA" id="ARBA00004994"/>
    </source>
</evidence>
<dbReference type="InterPro" id="IPR003710">
    <property type="entry name" value="ApbA"/>
</dbReference>
<evidence type="ECO:0000256" key="8">
    <source>
        <dbReference type="ARBA" id="ARBA00023002"/>
    </source>
</evidence>
<dbReference type="InterPro" id="IPR013332">
    <property type="entry name" value="KPR_N"/>
</dbReference>
<dbReference type="InterPro" id="IPR036291">
    <property type="entry name" value="NAD(P)-bd_dom_sf"/>
</dbReference>
<keyword evidence="15" id="KW-1185">Reference proteome</keyword>
<comment type="function">
    <text evidence="1 11">Catalyzes the NADPH-dependent reduction of ketopantoate into pantoic acid.</text>
</comment>
<dbReference type="PANTHER" id="PTHR43765:SF2">
    <property type="entry name" value="2-DEHYDROPANTOATE 2-REDUCTASE"/>
    <property type="match status" value="1"/>
</dbReference>
<evidence type="ECO:0000259" key="13">
    <source>
        <dbReference type="Pfam" id="PF08546"/>
    </source>
</evidence>
<dbReference type="EC" id="1.1.1.169" evidence="4 11"/>
<dbReference type="InterPro" id="IPR008927">
    <property type="entry name" value="6-PGluconate_DH-like_C_sf"/>
</dbReference>
<evidence type="ECO:0000256" key="4">
    <source>
        <dbReference type="ARBA" id="ARBA00013014"/>
    </source>
</evidence>
<organism evidence="14 15">
    <name type="scientific">Ureibacillus suwonensis</name>
    <dbReference type="NCBI Taxonomy" id="313007"/>
    <lineage>
        <taxon>Bacteria</taxon>
        <taxon>Bacillati</taxon>
        <taxon>Bacillota</taxon>
        <taxon>Bacilli</taxon>
        <taxon>Bacillales</taxon>
        <taxon>Caryophanaceae</taxon>
        <taxon>Ureibacillus</taxon>
    </lineage>
</organism>
<dbReference type="NCBIfam" id="TIGR00745">
    <property type="entry name" value="apbA_panE"/>
    <property type="match status" value="1"/>
</dbReference>
<evidence type="ECO:0000256" key="1">
    <source>
        <dbReference type="ARBA" id="ARBA00002919"/>
    </source>
</evidence>
<dbReference type="Pfam" id="PF02558">
    <property type="entry name" value="ApbA"/>
    <property type="match status" value="1"/>
</dbReference>
<comment type="pathway">
    <text evidence="2 11">Cofactor biosynthesis; (R)-pantothenate biosynthesis; (R)-pantoate from 3-methyl-2-oxobutanoate: step 2/2.</text>
</comment>
<name>A0ABW0RFA3_9BACL</name>
<gene>
    <name evidence="14" type="ORF">ACFPOH_13325</name>
</gene>
<dbReference type="EMBL" id="JBHSNQ010000176">
    <property type="protein sequence ID" value="MFC5542687.1"/>
    <property type="molecule type" value="Genomic_DNA"/>
</dbReference>
<comment type="catalytic activity">
    <reaction evidence="10 11">
        <text>(R)-pantoate + NADP(+) = 2-dehydropantoate + NADPH + H(+)</text>
        <dbReference type="Rhea" id="RHEA:16233"/>
        <dbReference type="ChEBI" id="CHEBI:11561"/>
        <dbReference type="ChEBI" id="CHEBI:15378"/>
        <dbReference type="ChEBI" id="CHEBI:15980"/>
        <dbReference type="ChEBI" id="CHEBI:57783"/>
        <dbReference type="ChEBI" id="CHEBI:58349"/>
        <dbReference type="EC" id="1.1.1.169"/>
    </reaction>
</comment>
<accession>A0ABW0RFA3</accession>
<keyword evidence="7 11" id="KW-0521">NADP</keyword>
<dbReference type="Gene3D" id="3.40.50.720">
    <property type="entry name" value="NAD(P)-binding Rossmann-like Domain"/>
    <property type="match status" value="1"/>
</dbReference>
<dbReference type="Pfam" id="PF08546">
    <property type="entry name" value="ApbA_C"/>
    <property type="match status" value="1"/>
</dbReference>
<comment type="caution">
    <text evidence="14">The sequence shown here is derived from an EMBL/GenBank/DDBJ whole genome shotgun (WGS) entry which is preliminary data.</text>
</comment>
<evidence type="ECO:0000259" key="12">
    <source>
        <dbReference type="Pfam" id="PF02558"/>
    </source>
</evidence>
<protein>
    <recommendedName>
        <fullName evidence="5 11">2-dehydropantoate 2-reductase</fullName>
        <ecNumber evidence="4 11">1.1.1.169</ecNumber>
    </recommendedName>
    <alternativeName>
        <fullName evidence="9 11">Ketopantoate reductase</fullName>
    </alternativeName>
</protein>
<evidence type="ECO:0000256" key="7">
    <source>
        <dbReference type="ARBA" id="ARBA00022857"/>
    </source>
</evidence>